<evidence type="ECO:0000313" key="4">
    <source>
        <dbReference type="EMBL" id="ORX43601.1"/>
    </source>
</evidence>
<dbReference type="EMBL" id="MCFH01000051">
    <property type="protein sequence ID" value="ORX43601.1"/>
    <property type="molecule type" value="Genomic_DNA"/>
</dbReference>
<dbReference type="Gene3D" id="3.40.30.10">
    <property type="entry name" value="Glutaredoxin"/>
    <property type="match status" value="1"/>
</dbReference>
<dbReference type="SUPFAM" id="SSF52833">
    <property type="entry name" value="Thioredoxin-like"/>
    <property type="match status" value="1"/>
</dbReference>
<keyword evidence="1" id="KW-1015">Disulfide bond</keyword>
<keyword evidence="2" id="KW-0472">Membrane</keyword>
<accession>A0A1Y1V0V5</accession>
<dbReference type="Pfam" id="PF00085">
    <property type="entry name" value="Thioredoxin"/>
    <property type="match status" value="1"/>
</dbReference>
<organism evidence="4 5">
    <name type="scientific">Piromyces finnis</name>
    <dbReference type="NCBI Taxonomy" id="1754191"/>
    <lineage>
        <taxon>Eukaryota</taxon>
        <taxon>Fungi</taxon>
        <taxon>Fungi incertae sedis</taxon>
        <taxon>Chytridiomycota</taxon>
        <taxon>Chytridiomycota incertae sedis</taxon>
        <taxon>Neocallimastigomycetes</taxon>
        <taxon>Neocallimastigales</taxon>
        <taxon>Neocallimastigaceae</taxon>
        <taxon>Piromyces</taxon>
    </lineage>
</organism>
<evidence type="ECO:0000313" key="5">
    <source>
        <dbReference type="Proteomes" id="UP000193719"/>
    </source>
</evidence>
<sequence>MPIIHIKSEVEYNKYVSQGKLTVVDFFAEWCGPCKAIAPRFENLSNIYRNANFLKVNIDEMNSLASGLSVASIPTFIFYKSGKTLHRITGANYGEIESTVKKYYTEGGMPTTGGHVLGTGKAPAPGHRATGSNAQGEPGSFQQFLNNPPQTLILGLVIVILIFWFTKGKASDDDYARWLKS</sequence>
<dbReference type="OrthoDB" id="10263751at2759"/>
<dbReference type="PANTHER" id="PTHR46115">
    <property type="entry name" value="THIOREDOXIN-LIKE PROTEIN 1"/>
    <property type="match status" value="1"/>
</dbReference>
<name>A0A1Y1V0V5_9FUNG</name>
<evidence type="ECO:0000259" key="3">
    <source>
        <dbReference type="PROSITE" id="PS51352"/>
    </source>
</evidence>
<keyword evidence="2" id="KW-0812">Transmembrane</keyword>
<evidence type="ECO:0000256" key="2">
    <source>
        <dbReference type="SAM" id="Phobius"/>
    </source>
</evidence>
<dbReference type="AlphaFoldDB" id="A0A1Y1V0V5"/>
<reference evidence="4 5" key="2">
    <citation type="submission" date="2016-08" db="EMBL/GenBank/DDBJ databases">
        <title>Pervasive Adenine N6-methylation of Active Genes in Fungi.</title>
        <authorList>
            <consortium name="DOE Joint Genome Institute"/>
            <person name="Mondo S.J."/>
            <person name="Dannebaum R.O."/>
            <person name="Kuo R.C."/>
            <person name="Labutti K."/>
            <person name="Haridas S."/>
            <person name="Kuo A."/>
            <person name="Salamov A."/>
            <person name="Ahrendt S.R."/>
            <person name="Lipzen A."/>
            <person name="Sullivan W."/>
            <person name="Andreopoulos W.B."/>
            <person name="Clum A."/>
            <person name="Lindquist E."/>
            <person name="Daum C."/>
            <person name="Ramamoorthy G.K."/>
            <person name="Gryganskyi A."/>
            <person name="Culley D."/>
            <person name="Magnuson J.K."/>
            <person name="James T.Y."/>
            <person name="O'Malley M.A."/>
            <person name="Stajich J.E."/>
            <person name="Spatafora J.W."/>
            <person name="Visel A."/>
            <person name="Grigoriev I.V."/>
        </authorList>
    </citation>
    <scope>NUCLEOTIDE SEQUENCE [LARGE SCALE GENOMIC DNA]</scope>
    <source>
        <strain evidence="5">finn</strain>
    </source>
</reference>
<dbReference type="PROSITE" id="PS00194">
    <property type="entry name" value="THIOREDOXIN_1"/>
    <property type="match status" value="1"/>
</dbReference>
<dbReference type="FunFam" id="3.40.30.10:FF:000245">
    <property type="entry name" value="Thioredoxin"/>
    <property type="match status" value="1"/>
</dbReference>
<protein>
    <submittedName>
        <fullName evidence="4">Thioredoxin-domain-containing protein</fullName>
    </submittedName>
</protein>
<dbReference type="CDD" id="cd02947">
    <property type="entry name" value="TRX_family"/>
    <property type="match status" value="1"/>
</dbReference>
<dbReference type="InterPro" id="IPR017937">
    <property type="entry name" value="Thioredoxin_CS"/>
</dbReference>
<comment type="caution">
    <text evidence="4">The sequence shown here is derived from an EMBL/GenBank/DDBJ whole genome shotgun (WGS) entry which is preliminary data.</text>
</comment>
<dbReference type="PRINTS" id="PR00421">
    <property type="entry name" value="THIOREDOXIN"/>
</dbReference>
<proteinExistence type="predicted"/>
<dbReference type="InterPro" id="IPR013766">
    <property type="entry name" value="Thioredoxin_domain"/>
</dbReference>
<keyword evidence="5" id="KW-1185">Reference proteome</keyword>
<keyword evidence="2" id="KW-1133">Transmembrane helix</keyword>
<gene>
    <name evidence="4" type="ORF">BCR36DRAFT_360737</name>
</gene>
<dbReference type="InterPro" id="IPR036249">
    <property type="entry name" value="Thioredoxin-like_sf"/>
</dbReference>
<reference evidence="4 5" key="1">
    <citation type="submission" date="2016-08" db="EMBL/GenBank/DDBJ databases">
        <title>Genomes of anaerobic fungi encode conserved fungal cellulosomes for biomass hydrolysis.</title>
        <authorList>
            <consortium name="DOE Joint Genome Institute"/>
            <person name="Haitjema C.H."/>
            <person name="Gilmore S.P."/>
            <person name="Henske J.K."/>
            <person name="Solomon K.V."/>
            <person name="De Groot R."/>
            <person name="Kuo A."/>
            <person name="Mondo S.J."/>
            <person name="Salamov A.A."/>
            <person name="Labutti K."/>
            <person name="Zhao Z."/>
            <person name="Chiniquy J."/>
            <person name="Barry K."/>
            <person name="Brewer H.M."/>
            <person name="Purvine S.O."/>
            <person name="Wright A.T."/>
            <person name="Boxma B."/>
            <person name="Van Alen T."/>
            <person name="Hackstein J.H."/>
            <person name="Baker S.E."/>
            <person name="Grigoriev I.V."/>
            <person name="O'Malley M.A."/>
        </authorList>
    </citation>
    <scope>NUCLEOTIDE SEQUENCE [LARGE SCALE GENOMIC DNA]</scope>
    <source>
        <strain evidence="5">finn</strain>
    </source>
</reference>
<dbReference type="STRING" id="1754191.A0A1Y1V0V5"/>
<dbReference type="Proteomes" id="UP000193719">
    <property type="component" value="Unassembled WGS sequence"/>
</dbReference>
<evidence type="ECO:0000256" key="1">
    <source>
        <dbReference type="ARBA" id="ARBA00023157"/>
    </source>
</evidence>
<dbReference type="PROSITE" id="PS51352">
    <property type="entry name" value="THIOREDOXIN_2"/>
    <property type="match status" value="1"/>
</dbReference>
<feature type="domain" description="Thioredoxin" evidence="3">
    <location>
        <begin position="1"/>
        <end position="105"/>
    </location>
</feature>
<feature type="transmembrane region" description="Helical" evidence="2">
    <location>
        <begin position="149"/>
        <end position="166"/>
    </location>
</feature>